<dbReference type="AlphaFoldDB" id="A0A1B6DCR6"/>
<keyword evidence="4" id="KW-0732">Signal</keyword>
<name>A0A1B6DCR6_9HEMI</name>
<keyword evidence="7" id="KW-0325">Glycoprotein</keyword>
<dbReference type="InterPro" id="IPR000560">
    <property type="entry name" value="His_Pase_clade-2"/>
</dbReference>
<keyword evidence="6" id="KW-1015">Disulfide bond</keyword>
<evidence type="ECO:0000256" key="8">
    <source>
        <dbReference type="SAM" id="Phobius"/>
    </source>
</evidence>
<dbReference type="InterPro" id="IPR029033">
    <property type="entry name" value="His_PPase_superfam"/>
</dbReference>
<evidence type="ECO:0000256" key="5">
    <source>
        <dbReference type="ARBA" id="ARBA00022801"/>
    </source>
</evidence>
<dbReference type="EC" id="3.1.3.2" evidence="3"/>
<comment type="similarity">
    <text evidence="2">Belongs to the histidine acid phosphatase family.</text>
</comment>
<evidence type="ECO:0000256" key="4">
    <source>
        <dbReference type="ARBA" id="ARBA00022729"/>
    </source>
</evidence>
<evidence type="ECO:0000256" key="3">
    <source>
        <dbReference type="ARBA" id="ARBA00012646"/>
    </source>
</evidence>
<dbReference type="GO" id="GO:0003993">
    <property type="term" value="F:acid phosphatase activity"/>
    <property type="evidence" value="ECO:0007669"/>
    <property type="project" value="UniProtKB-EC"/>
</dbReference>
<sequence>MRSETLICFIVLKWCIVLFVIFLAVFYSTNEVNINGKQKTIHVSPARVISSSTDNGISIEAEKTLQFVFGMMRHGTRASYRKPYKRDPYSNFTKYFPAGVAQLTMSGKNQSYNIGKLLKQRYSEFLTDSSDVFFQSTPKMRNILTMQIVGYTLFSNDSLSELLDKKDLSKIKIHSENYNFDKTAVQFNQTYCPRFVKLWENGWEKLNSTEEMQEMYTLLSDYTGEEIKTAVDVFQMWDYLSAQDHIGLTLPSETKYFYPKKLRSMASKLHKGMCADNSDMLNITAGPMIHFIYDLFLQPTYKAFFHCSHDTTIYPVLLALGLPDVHIVNPGSMLLLELHQLYKEPVLKIFYLDQLSEEKQLTEFFLPGCKSQCPLKDFLQILQNLHFVNSKNWNMLCQNTTL</sequence>
<accession>A0A1B6DCR6</accession>
<keyword evidence="5" id="KW-0378">Hydrolase</keyword>
<dbReference type="PANTHER" id="PTHR11567">
    <property type="entry name" value="ACID PHOSPHATASE-RELATED"/>
    <property type="match status" value="1"/>
</dbReference>
<evidence type="ECO:0000256" key="7">
    <source>
        <dbReference type="ARBA" id="ARBA00023180"/>
    </source>
</evidence>
<comment type="catalytic activity">
    <reaction evidence="1">
        <text>a phosphate monoester + H2O = an alcohol + phosphate</text>
        <dbReference type="Rhea" id="RHEA:15017"/>
        <dbReference type="ChEBI" id="CHEBI:15377"/>
        <dbReference type="ChEBI" id="CHEBI:30879"/>
        <dbReference type="ChEBI" id="CHEBI:43474"/>
        <dbReference type="ChEBI" id="CHEBI:67140"/>
        <dbReference type="EC" id="3.1.3.2"/>
    </reaction>
</comment>
<dbReference type="InterPro" id="IPR050645">
    <property type="entry name" value="Histidine_acid_phosphatase"/>
</dbReference>
<protein>
    <recommendedName>
        <fullName evidence="3">acid phosphatase</fullName>
        <ecNumber evidence="3">3.1.3.2</ecNumber>
    </recommendedName>
</protein>
<feature type="transmembrane region" description="Helical" evidence="8">
    <location>
        <begin position="7"/>
        <end position="27"/>
    </location>
</feature>
<proteinExistence type="inferred from homology"/>
<gene>
    <name evidence="9" type="ORF">g.6108</name>
</gene>
<organism evidence="9">
    <name type="scientific">Clastoptera arizonana</name>
    <name type="common">Arizona spittle bug</name>
    <dbReference type="NCBI Taxonomy" id="38151"/>
    <lineage>
        <taxon>Eukaryota</taxon>
        <taxon>Metazoa</taxon>
        <taxon>Ecdysozoa</taxon>
        <taxon>Arthropoda</taxon>
        <taxon>Hexapoda</taxon>
        <taxon>Insecta</taxon>
        <taxon>Pterygota</taxon>
        <taxon>Neoptera</taxon>
        <taxon>Paraneoptera</taxon>
        <taxon>Hemiptera</taxon>
        <taxon>Auchenorrhyncha</taxon>
        <taxon>Cercopoidea</taxon>
        <taxon>Clastopteridae</taxon>
        <taxon>Clastoptera</taxon>
    </lineage>
</organism>
<evidence type="ECO:0000313" key="9">
    <source>
        <dbReference type="EMBL" id="JAS23442.1"/>
    </source>
</evidence>
<dbReference type="SUPFAM" id="SSF53254">
    <property type="entry name" value="Phosphoglycerate mutase-like"/>
    <property type="match status" value="1"/>
</dbReference>
<dbReference type="EMBL" id="GEDC01013856">
    <property type="protein sequence ID" value="JAS23442.1"/>
    <property type="molecule type" value="Transcribed_RNA"/>
</dbReference>
<dbReference type="CDD" id="cd07061">
    <property type="entry name" value="HP_HAP_like"/>
    <property type="match status" value="1"/>
</dbReference>
<dbReference type="Gene3D" id="3.40.50.1240">
    <property type="entry name" value="Phosphoglycerate mutase-like"/>
    <property type="match status" value="1"/>
</dbReference>
<keyword evidence="8" id="KW-0812">Transmembrane</keyword>
<reference evidence="9" key="1">
    <citation type="submission" date="2015-12" db="EMBL/GenBank/DDBJ databases">
        <title>De novo transcriptome assembly of four potential Pierce s Disease insect vectors from Arizona vineyards.</title>
        <authorList>
            <person name="Tassone E.E."/>
        </authorList>
    </citation>
    <scope>NUCLEOTIDE SEQUENCE</scope>
</reference>
<dbReference type="Pfam" id="PF00328">
    <property type="entry name" value="His_Phos_2"/>
    <property type="match status" value="1"/>
</dbReference>
<evidence type="ECO:0000256" key="1">
    <source>
        <dbReference type="ARBA" id="ARBA00000032"/>
    </source>
</evidence>
<dbReference type="PANTHER" id="PTHR11567:SF211">
    <property type="entry name" value="PROSTATIC ACID PHOSPHATASE"/>
    <property type="match status" value="1"/>
</dbReference>
<evidence type="ECO:0000256" key="2">
    <source>
        <dbReference type="ARBA" id="ARBA00005375"/>
    </source>
</evidence>
<keyword evidence="8" id="KW-0472">Membrane</keyword>
<evidence type="ECO:0000256" key="6">
    <source>
        <dbReference type="ARBA" id="ARBA00023157"/>
    </source>
</evidence>
<keyword evidence="8" id="KW-1133">Transmembrane helix</keyword>